<keyword evidence="5" id="KW-0223">Dioxygenase</keyword>
<proteinExistence type="predicted"/>
<dbReference type="AlphaFoldDB" id="A0A1T5PCN3"/>
<evidence type="ECO:0000313" key="6">
    <source>
        <dbReference type="Proteomes" id="UP000190166"/>
    </source>
</evidence>
<sequence length="354" mass="40355">MESNFLDNIPSGPATTIDTAISGVNRSYLNDGTRLMPLVISSLQPKGDLVSWMNANKEVFETDLVKHGGILFRGFKISTSLDFKEFMNCFNTDPLPYLFRSSPRKELSSDIRNIYLSTTYPQERPINMHNETSYSRVWGRKIVFCCLVPAEKGGETPLADSRLVLSDIPPELLTRFRETGVKYRRNLSEGLGMPWQEVFQTTDKEVVLGICKRNDITCVFKGRNDAVIEWVKPAVYCHPVSGEELWFNHVLFFNKYARYEEVGLDGDSYLPEDYLSSDTFFGDGSDISYNQYRSIWEAYEKNKVVFSYQQGDIIFLDNMLTSHGRNPYSGERVIATAIIEAMYDDGYSAVSFSV</sequence>
<dbReference type="InterPro" id="IPR042098">
    <property type="entry name" value="TauD-like_sf"/>
</dbReference>
<keyword evidence="2" id="KW-0560">Oxidoreductase</keyword>
<dbReference type="InterPro" id="IPR050411">
    <property type="entry name" value="AlphaKG_dependent_hydroxylases"/>
</dbReference>
<gene>
    <name evidence="5" type="ORF">SAMN05660461_6434</name>
</gene>
<dbReference type="PANTHER" id="PTHR10696:SF56">
    <property type="entry name" value="TAUD_TFDA-LIKE DOMAIN-CONTAINING PROTEIN"/>
    <property type="match status" value="1"/>
</dbReference>
<dbReference type="STRING" id="393003.SAMN05660461_6434"/>
<dbReference type="PANTHER" id="PTHR10696">
    <property type="entry name" value="GAMMA-BUTYROBETAINE HYDROXYLASE-RELATED"/>
    <property type="match status" value="1"/>
</dbReference>
<dbReference type="Gene3D" id="3.60.130.10">
    <property type="entry name" value="Clavaminate synthase-like"/>
    <property type="match status" value="1"/>
</dbReference>
<evidence type="ECO:0000256" key="1">
    <source>
        <dbReference type="ARBA" id="ARBA00001954"/>
    </source>
</evidence>
<keyword evidence="3" id="KW-0045">Antibiotic biosynthesis</keyword>
<accession>A0A1T5PCN3</accession>
<feature type="domain" description="TauD/TfdA-like" evidence="4">
    <location>
        <begin position="46"/>
        <end position="333"/>
    </location>
</feature>
<evidence type="ECO:0000256" key="3">
    <source>
        <dbReference type="ARBA" id="ARBA00023194"/>
    </source>
</evidence>
<dbReference type="RefSeq" id="WP_079473678.1">
    <property type="nucleotide sequence ID" value="NZ_FUZZ01000008.1"/>
</dbReference>
<dbReference type="Pfam" id="PF02668">
    <property type="entry name" value="TauD"/>
    <property type="match status" value="1"/>
</dbReference>
<evidence type="ECO:0000313" key="5">
    <source>
        <dbReference type="EMBL" id="SKD10514.1"/>
    </source>
</evidence>
<dbReference type="SUPFAM" id="SSF51197">
    <property type="entry name" value="Clavaminate synthase-like"/>
    <property type="match status" value="1"/>
</dbReference>
<protein>
    <submittedName>
        <fullName evidence="5">Taurine dioxygenase, alpha-ketoglutarate-dependent</fullName>
    </submittedName>
</protein>
<comment type="cofactor">
    <cofactor evidence="1">
        <name>Fe(2+)</name>
        <dbReference type="ChEBI" id="CHEBI:29033"/>
    </cofactor>
</comment>
<evidence type="ECO:0000256" key="2">
    <source>
        <dbReference type="ARBA" id="ARBA00023002"/>
    </source>
</evidence>
<dbReference type="InterPro" id="IPR003819">
    <property type="entry name" value="TauD/TfdA-like"/>
</dbReference>
<dbReference type="GO" id="GO:0016706">
    <property type="term" value="F:2-oxoglutarate-dependent dioxygenase activity"/>
    <property type="evidence" value="ECO:0007669"/>
    <property type="project" value="UniProtKB-ARBA"/>
</dbReference>
<reference evidence="5 6" key="1">
    <citation type="submission" date="2017-02" db="EMBL/GenBank/DDBJ databases">
        <authorList>
            <person name="Peterson S.W."/>
        </authorList>
    </citation>
    <scope>NUCLEOTIDE SEQUENCE [LARGE SCALE GENOMIC DNA]</scope>
    <source>
        <strain evidence="5 6">DSM 18108</strain>
    </source>
</reference>
<dbReference type="Proteomes" id="UP000190166">
    <property type="component" value="Unassembled WGS sequence"/>
</dbReference>
<dbReference type="GO" id="GO:0017000">
    <property type="term" value="P:antibiotic biosynthetic process"/>
    <property type="evidence" value="ECO:0007669"/>
    <property type="project" value="UniProtKB-KW"/>
</dbReference>
<name>A0A1T5PCN3_9BACT</name>
<dbReference type="EMBL" id="FUZZ01000008">
    <property type="protein sequence ID" value="SKD10514.1"/>
    <property type="molecule type" value="Genomic_DNA"/>
</dbReference>
<evidence type="ECO:0000259" key="4">
    <source>
        <dbReference type="Pfam" id="PF02668"/>
    </source>
</evidence>
<keyword evidence="6" id="KW-1185">Reference proteome</keyword>
<organism evidence="5 6">
    <name type="scientific">Chitinophaga ginsengisegetis</name>
    <dbReference type="NCBI Taxonomy" id="393003"/>
    <lineage>
        <taxon>Bacteria</taxon>
        <taxon>Pseudomonadati</taxon>
        <taxon>Bacteroidota</taxon>
        <taxon>Chitinophagia</taxon>
        <taxon>Chitinophagales</taxon>
        <taxon>Chitinophagaceae</taxon>
        <taxon>Chitinophaga</taxon>
    </lineage>
</organism>